<feature type="compositionally biased region" description="Low complexity" evidence="5">
    <location>
        <begin position="138"/>
        <end position="159"/>
    </location>
</feature>
<dbReference type="PANTHER" id="PTHR46346">
    <property type="entry name" value="PHOSPHATIDYLINOSITOL N-ACETYLGLUCOSAMINYLTRANSFERASE SUBUNIT P"/>
    <property type="match status" value="1"/>
</dbReference>
<dbReference type="AlphaFoldDB" id="A0A5N6KSG6"/>
<gene>
    <name evidence="8" type="ORF">FH972_022388</name>
</gene>
<feature type="transmembrane region" description="Helical" evidence="6">
    <location>
        <begin position="238"/>
        <end position="261"/>
    </location>
</feature>
<dbReference type="Pfam" id="PF08510">
    <property type="entry name" value="PIG-P"/>
    <property type="match status" value="1"/>
</dbReference>
<feature type="region of interest" description="Disordered" evidence="5">
    <location>
        <begin position="1"/>
        <end position="172"/>
    </location>
</feature>
<comment type="caution">
    <text evidence="8">The sequence shown here is derived from an EMBL/GenBank/DDBJ whole genome shotgun (WGS) entry which is preliminary data.</text>
</comment>
<feature type="compositionally biased region" description="Pro residues" evidence="5">
    <location>
        <begin position="126"/>
        <end position="137"/>
    </location>
</feature>
<dbReference type="PANTHER" id="PTHR46346:SF1">
    <property type="entry name" value="PHOSPHATIDYLINOSITOL N-ACETYLGLUCOSAMINYLTRANSFERASE SUBUNIT P"/>
    <property type="match status" value="1"/>
</dbReference>
<name>A0A5N6KSG6_9ROSI</name>
<evidence type="ECO:0000256" key="5">
    <source>
        <dbReference type="SAM" id="MobiDB-lite"/>
    </source>
</evidence>
<dbReference type="Proteomes" id="UP000327013">
    <property type="component" value="Unassembled WGS sequence"/>
</dbReference>
<evidence type="ECO:0000256" key="6">
    <source>
        <dbReference type="SAM" id="Phobius"/>
    </source>
</evidence>
<dbReference type="EMBL" id="VIBQ01000012">
    <property type="protein sequence ID" value="KAB8342790.1"/>
    <property type="molecule type" value="Genomic_DNA"/>
</dbReference>
<keyword evidence="2 6" id="KW-0812">Transmembrane</keyword>
<dbReference type="InterPro" id="IPR052263">
    <property type="entry name" value="GPI_Anchor_Biosynth"/>
</dbReference>
<dbReference type="OrthoDB" id="690928at2759"/>
<dbReference type="GO" id="GO:0005783">
    <property type="term" value="C:endoplasmic reticulum"/>
    <property type="evidence" value="ECO:0007669"/>
    <property type="project" value="TreeGrafter"/>
</dbReference>
<dbReference type="GO" id="GO:0006506">
    <property type="term" value="P:GPI anchor biosynthetic process"/>
    <property type="evidence" value="ECO:0007669"/>
    <property type="project" value="TreeGrafter"/>
</dbReference>
<comment type="subcellular location">
    <subcellularLocation>
        <location evidence="1">Membrane</location>
        <topology evidence="1">Multi-pass membrane protein</topology>
    </subcellularLocation>
</comment>
<sequence length="701" mass="74846">MPPQSRGKVKLGSHSRSVPNFQAADLLRPSTEAHAIDKESDDSRTLDDETASHSSFERDFLSPPSADDESESDASAGAQVSSVSTARHRPPAVRSATQTSAQRPLYSHASRSQSHLGAAAFAPPFYNRPPTPLPPSPSLTSLLRPPFSAHTSRPTTPDSSDTEATGITNPSSTAATITASARNAPTVPRASPKVPTYEYYGFVLYLGSSLAFLMYLLWSYLPTPFLHKIGIYYYPDRWWSLAIPSWIVMGLIWIYVALAGYNTGHLTLEMSNLECLVDEASDVAIVDAEGKIVRTSRMKSKKVGQVQGQTPKKKKNESARESAAELDWRTLWNEGTDGVLDIPIGGAYLVDPSTFYRSRFSSLGSVLRPALYRDSLASVFVSPALATPFHVLPLERRSDNQRPHHRRLGVHLDVLAAIGSALHFAPADRLVRPGARIATIKLIRGVHKYCVLSTVAHQIRIGNVVLDDATAQDDDARVGSLERNVVDGANVLVDVDVQPTRARAVRVEEEHVAEAAVRQRGAEDGDVVARRPGGAEALDEVLFDAAGGGDNAGDVTVLDKVAQDLAQAGGNQIGCVAEEDGRARSRVGGVAPGDHAVDDADCFGDGGGLEACRGHGGYDGIEGGLVGGEGVEVQAVDLGSSIGHWGRRLEHCRGGGVGGIVRLHALLSSNRPRLCPRLCGRHCCTHTVSTVGAGRLHAGLV</sequence>
<organism evidence="8 9">
    <name type="scientific">Carpinus fangiana</name>
    <dbReference type="NCBI Taxonomy" id="176857"/>
    <lineage>
        <taxon>Eukaryota</taxon>
        <taxon>Viridiplantae</taxon>
        <taxon>Streptophyta</taxon>
        <taxon>Embryophyta</taxon>
        <taxon>Tracheophyta</taxon>
        <taxon>Spermatophyta</taxon>
        <taxon>Magnoliopsida</taxon>
        <taxon>eudicotyledons</taxon>
        <taxon>Gunneridae</taxon>
        <taxon>Pentapetalae</taxon>
        <taxon>rosids</taxon>
        <taxon>fabids</taxon>
        <taxon>Fagales</taxon>
        <taxon>Betulaceae</taxon>
        <taxon>Carpinus</taxon>
    </lineage>
</organism>
<evidence type="ECO:0000259" key="7">
    <source>
        <dbReference type="Pfam" id="PF08510"/>
    </source>
</evidence>
<evidence type="ECO:0000256" key="2">
    <source>
        <dbReference type="ARBA" id="ARBA00022692"/>
    </source>
</evidence>
<evidence type="ECO:0000313" key="9">
    <source>
        <dbReference type="Proteomes" id="UP000327013"/>
    </source>
</evidence>
<protein>
    <recommendedName>
        <fullName evidence="7">PIG-P domain-containing protein</fullName>
    </recommendedName>
</protein>
<accession>A0A5N6KSG6</accession>
<reference evidence="8 9" key="1">
    <citation type="submission" date="2019-06" db="EMBL/GenBank/DDBJ databases">
        <title>A chromosomal-level reference genome of Carpinus fangiana (Coryloideae, Betulaceae).</title>
        <authorList>
            <person name="Yang X."/>
            <person name="Wang Z."/>
            <person name="Zhang L."/>
            <person name="Hao G."/>
            <person name="Liu J."/>
            <person name="Yang Y."/>
        </authorList>
    </citation>
    <scope>NUCLEOTIDE SEQUENCE [LARGE SCALE GENOMIC DNA]</scope>
    <source>
        <strain evidence="8">Cfa_2016G</strain>
        <tissue evidence="8">Leaf</tissue>
    </source>
</reference>
<proteinExistence type="predicted"/>
<feature type="transmembrane region" description="Helical" evidence="6">
    <location>
        <begin position="199"/>
        <end position="218"/>
    </location>
</feature>
<evidence type="ECO:0000256" key="1">
    <source>
        <dbReference type="ARBA" id="ARBA00004141"/>
    </source>
</evidence>
<feature type="region of interest" description="Disordered" evidence="5">
    <location>
        <begin position="299"/>
        <end position="320"/>
    </location>
</feature>
<evidence type="ECO:0000256" key="4">
    <source>
        <dbReference type="ARBA" id="ARBA00023136"/>
    </source>
</evidence>
<dbReference type="GO" id="GO:0016020">
    <property type="term" value="C:membrane"/>
    <property type="evidence" value="ECO:0007669"/>
    <property type="project" value="UniProtKB-SubCell"/>
</dbReference>
<keyword evidence="3 6" id="KW-1133">Transmembrane helix</keyword>
<feature type="domain" description="PIG-P" evidence="7">
    <location>
        <begin position="196"/>
        <end position="345"/>
    </location>
</feature>
<evidence type="ECO:0000256" key="3">
    <source>
        <dbReference type="ARBA" id="ARBA00022989"/>
    </source>
</evidence>
<evidence type="ECO:0000313" key="8">
    <source>
        <dbReference type="EMBL" id="KAB8342790.1"/>
    </source>
</evidence>
<keyword evidence="4 6" id="KW-0472">Membrane</keyword>
<dbReference type="InterPro" id="IPR013717">
    <property type="entry name" value="PIG-P"/>
</dbReference>
<keyword evidence="9" id="KW-1185">Reference proteome</keyword>
<feature type="compositionally biased region" description="Basic and acidic residues" evidence="5">
    <location>
        <begin position="34"/>
        <end position="60"/>
    </location>
</feature>